<feature type="domain" description="OmpR/PhoB-type" evidence="10">
    <location>
        <begin position="129"/>
        <end position="227"/>
    </location>
</feature>
<dbReference type="SUPFAM" id="SSF46894">
    <property type="entry name" value="C-terminal effector domain of the bipartite response regulators"/>
    <property type="match status" value="1"/>
</dbReference>
<dbReference type="PANTHER" id="PTHR48111:SF43">
    <property type="entry name" value="STAGE 0 SPORULATION PROTEIN A HOMOLOG"/>
    <property type="match status" value="1"/>
</dbReference>
<evidence type="ECO:0000256" key="3">
    <source>
        <dbReference type="ARBA" id="ARBA00023012"/>
    </source>
</evidence>
<comment type="subcellular location">
    <subcellularLocation>
        <location evidence="1">Cytoplasm</location>
    </subcellularLocation>
</comment>
<gene>
    <name evidence="11" type="ORF">SAMN04487943_1198</name>
</gene>
<dbReference type="InterPro" id="IPR011006">
    <property type="entry name" value="CheY-like_superfamily"/>
</dbReference>
<dbReference type="RefSeq" id="WP_091486377.1">
    <property type="nucleotide sequence ID" value="NZ_FOTR01000019.1"/>
</dbReference>
<dbReference type="PROSITE" id="PS51755">
    <property type="entry name" value="OMPR_PHOB"/>
    <property type="match status" value="1"/>
</dbReference>
<dbReference type="EMBL" id="FOTR01000019">
    <property type="protein sequence ID" value="SFM44898.1"/>
    <property type="molecule type" value="Genomic_DNA"/>
</dbReference>
<dbReference type="InterPro" id="IPR001867">
    <property type="entry name" value="OmpR/PhoB-type_DNA-bd"/>
</dbReference>
<evidence type="ECO:0000256" key="5">
    <source>
        <dbReference type="ARBA" id="ARBA00023125"/>
    </source>
</evidence>
<dbReference type="GO" id="GO:0006355">
    <property type="term" value="P:regulation of DNA-templated transcription"/>
    <property type="evidence" value="ECO:0007669"/>
    <property type="project" value="InterPro"/>
</dbReference>
<evidence type="ECO:0000256" key="2">
    <source>
        <dbReference type="ARBA" id="ARBA00022553"/>
    </source>
</evidence>
<dbReference type="InterPro" id="IPR001789">
    <property type="entry name" value="Sig_transdc_resp-reg_receiver"/>
</dbReference>
<dbReference type="AlphaFoldDB" id="A0A1I4QXX8"/>
<proteinExistence type="predicted"/>
<evidence type="ECO:0000313" key="12">
    <source>
        <dbReference type="Proteomes" id="UP000198565"/>
    </source>
</evidence>
<evidence type="ECO:0000259" key="9">
    <source>
        <dbReference type="PROSITE" id="PS50110"/>
    </source>
</evidence>
<name>A0A1I4QXX8_9BACI</name>
<protein>
    <submittedName>
        <fullName evidence="11">Two-component system, OmpR family, response regulator YxdJ</fullName>
    </submittedName>
</protein>
<keyword evidence="12" id="KW-1185">Reference proteome</keyword>
<evidence type="ECO:0000256" key="6">
    <source>
        <dbReference type="ARBA" id="ARBA00023163"/>
    </source>
</evidence>
<dbReference type="PANTHER" id="PTHR48111">
    <property type="entry name" value="REGULATOR OF RPOS"/>
    <property type="match status" value="1"/>
</dbReference>
<dbReference type="GO" id="GO:0000156">
    <property type="term" value="F:phosphorelay response regulator activity"/>
    <property type="evidence" value="ECO:0007669"/>
    <property type="project" value="TreeGrafter"/>
</dbReference>
<dbReference type="CDD" id="cd18159">
    <property type="entry name" value="REC_OmpR_NsrR-like"/>
    <property type="match status" value="1"/>
</dbReference>
<keyword evidence="6" id="KW-0804">Transcription</keyword>
<dbReference type="Pfam" id="PF00486">
    <property type="entry name" value="Trans_reg_C"/>
    <property type="match status" value="1"/>
</dbReference>
<accession>A0A1I4QXX8</accession>
<evidence type="ECO:0000256" key="1">
    <source>
        <dbReference type="ARBA" id="ARBA00004496"/>
    </source>
</evidence>
<dbReference type="SMART" id="SM00862">
    <property type="entry name" value="Trans_reg_C"/>
    <property type="match status" value="1"/>
</dbReference>
<reference evidence="12" key="1">
    <citation type="submission" date="2016-10" db="EMBL/GenBank/DDBJ databases">
        <authorList>
            <person name="Varghese N."/>
            <person name="Submissions S."/>
        </authorList>
    </citation>
    <scope>NUCLEOTIDE SEQUENCE [LARGE SCALE GENOMIC DNA]</scope>
    <source>
        <strain evidence="12">CGMCC 1.4250</strain>
    </source>
</reference>
<keyword evidence="4" id="KW-0805">Transcription regulation</keyword>
<dbReference type="Gene3D" id="6.10.250.690">
    <property type="match status" value="1"/>
</dbReference>
<dbReference type="Proteomes" id="UP000198565">
    <property type="component" value="Unassembled WGS sequence"/>
</dbReference>
<dbReference type="InterPro" id="IPR039420">
    <property type="entry name" value="WalR-like"/>
</dbReference>
<dbReference type="Gene3D" id="3.40.50.2300">
    <property type="match status" value="1"/>
</dbReference>
<dbReference type="GO" id="GO:0000976">
    <property type="term" value="F:transcription cis-regulatory region binding"/>
    <property type="evidence" value="ECO:0007669"/>
    <property type="project" value="TreeGrafter"/>
</dbReference>
<dbReference type="SUPFAM" id="SSF52172">
    <property type="entry name" value="CheY-like"/>
    <property type="match status" value="1"/>
</dbReference>
<dbReference type="PROSITE" id="PS50110">
    <property type="entry name" value="RESPONSE_REGULATORY"/>
    <property type="match status" value="1"/>
</dbReference>
<feature type="modified residue" description="4-aspartylphosphate" evidence="7">
    <location>
        <position position="52"/>
    </location>
</feature>
<evidence type="ECO:0000256" key="7">
    <source>
        <dbReference type="PROSITE-ProRule" id="PRU00169"/>
    </source>
</evidence>
<dbReference type="GO" id="GO:0032993">
    <property type="term" value="C:protein-DNA complex"/>
    <property type="evidence" value="ECO:0007669"/>
    <property type="project" value="TreeGrafter"/>
</dbReference>
<keyword evidence="5 8" id="KW-0238">DNA-binding</keyword>
<dbReference type="STRING" id="334253.SAMN04487943_1198"/>
<keyword evidence="2 7" id="KW-0597">Phosphoprotein</keyword>
<organism evidence="11 12">
    <name type="scientific">Gracilibacillus orientalis</name>
    <dbReference type="NCBI Taxonomy" id="334253"/>
    <lineage>
        <taxon>Bacteria</taxon>
        <taxon>Bacillati</taxon>
        <taxon>Bacillota</taxon>
        <taxon>Bacilli</taxon>
        <taxon>Bacillales</taxon>
        <taxon>Bacillaceae</taxon>
        <taxon>Gracilibacillus</taxon>
    </lineage>
</organism>
<dbReference type="OrthoDB" id="9790442at2"/>
<evidence type="ECO:0000256" key="8">
    <source>
        <dbReference type="PROSITE-ProRule" id="PRU01091"/>
    </source>
</evidence>
<feature type="DNA-binding region" description="OmpR/PhoB-type" evidence="8">
    <location>
        <begin position="129"/>
        <end position="227"/>
    </location>
</feature>
<sequence>MRRIYIVEDDPKIRDILTDYLQKYDYDIASVNDFDQIQEEFQDYQPHLVLLDINLPRFDGFYWCRKIRAVSNCPIIFISARDSGMDQVMAIENGADDYITKPFQLEVVLAKIKSLMRRVYGEYRTDKNSQVIDVSGLQLDNSTFTLSFQDKQCLLTKKECLLAKAFLTQVEKIVSREYLLERLWDDQDFVDDNTLSVNITRVRKKLADLGIEGALKTIRGAGYKLEKVWERSS</sequence>
<evidence type="ECO:0000259" key="10">
    <source>
        <dbReference type="PROSITE" id="PS51755"/>
    </source>
</evidence>
<feature type="domain" description="Response regulatory" evidence="9">
    <location>
        <begin position="3"/>
        <end position="116"/>
    </location>
</feature>
<keyword evidence="3" id="KW-0902">Two-component regulatory system</keyword>
<dbReference type="Gene3D" id="1.10.10.10">
    <property type="entry name" value="Winged helix-like DNA-binding domain superfamily/Winged helix DNA-binding domain"/>
    <property type="match status" value="1"/>
</dbReference>
<dbReference type="InterPro" id="IPR036388">
    <property type="entry name" value="WH-like_DNA-bd_sf"/>
</dbReference>
<evidence type="ECO:0000313" key="11">
    <source>
        <dbReference type="EMBL" id="SFM44898.1"/>
    </source>
</evidence>
<dbReference type="GO" id="GO:0005829">
    <property type="term" value="C:cytosol"/>
    <property type="evidence" value="ECO:0007669"/>
    <property type="project" value="TreeGrafter"/>
</dbReference>
<dbReference type="SMART" id="SM00448">
    <property type="entry name" value="REC"/>
    <property type="match status" value="1"/>
</dbReference>
<evidence type="ECO:0000256" key="4">
    <source>
        <dbReference type="ARBA" id="ARBA00023015"/>
    </source>
</evidence>
<dbReference type="InterPro" id="IPR016032">
    <property type="entry name" value="Sig_transdc_resp-reg_C-effctor"/>
</dbReference>
<dbReference type="Pfam" id="PF00072">
    <property type="entry name" value="Response_reg"/>
    <property type="match status" value="1"/>
</dbReference>
<dbReference type="CDD" id="cd00383">
    <property type="entry name" value="trans_reg_C"/>
    <property type="match status" value="1"/>
</dbReference>